<protein>
    <submittedName>
        <fullName evidence="2">Uncharacterized protein</fullName>
    </submittedName>
</protein>
<name>A0A834IA83_RHYFE</name>
<evidence type="ECO:0000313" key="3">
    <source>
        <dbReference type="Proteomes" id="UP000625711"/>
    </source>
</evidence>
<dbReference type="Proteomes" id="UP000625711">
    <property type="component" value="Unassembled WGS sequence"/>
</dbReference>
<dbReference type="EMBL" id="JAACXV010005232">
    <property type="protein sequence ID" value="KAF7276864.1"/>
    <property type="molecule type" value="Genomic_DNA"/>
</dbReference>
<feature type="compositionally biased region" description="Polar residues" evidence="1">
    <location>
        <begin position="86"/>
        <end position="102"/>
    </location>
</feature>
<evidence type="ECO:0000313" key="2">
    <source>
        <dbReference type="EMBL" id="KAF7276864.1"/>
    </source>
</evidence>
<feature type="region of interest" description="Disordered" evidence="1">
    <location>
        <begin position="86"/>
        <end position="110"/>
    </location>
</feature>
<organism evidence="2 3">
    <name type="scientific">Rhynchophorus ferrugineus</name>
    <name type="common">Red palm weevil</name>
    <name type="synonym">Curculio ferrugineus</name>
    <dbReference type="NCBI Taxonomy" id="354439"/>
    <lineage>
        <taxon>Eukaryota</taxon>
        <taxon>Metazoa</taxon>
        <taxon>Ecdysozoa</taxon>
        <taxon>Arthropoda</taxon>
        <taxon>Hexapoda</taxon>
        <taxon>Insecta</taxon>
        <taxon>Pterygota</taxon>
        <taxon>Neoptera</taxon>
        <taxon>Endopterygota</taxon>
        <taxon>Coleoptera</taxon>
        <taxon>Polyphaga</taxon>
        <taxon>Cucujiformia</taxon>
        <taxon>Curculionidae</taxon>
        <taxon>Dryophthorinae</taxon>
        <taxon>Rhynchophorus</taxon>
    </lineage>
</organism>
<proteinExistence type="predicted"/>
<sequence>MPQKPYEDCGCHELKAVEKYNPCIYHQYYQTPCSYCKRTHYQQNTSVYGYLPVEYDLGKMSSHYTSQISMTAGGKSGQIHSPAYQSVSTTRRVSLTPGSNRQASKRNGLDAFDNNEPIVKSFGLQTCKETGVGDCPACLTTKNNCHAATCQLCCEPKTCGPNFKNCPFGKSAGVQTDSLCNLDLCCPCACADHCGGPCTGINKCDFTGLECRCTDKGCNTSKHCIIVQDDDEINALWKEPSNKRNC</sequence>
<reference evidence="2" key="1">
    <citation type="submission" date="2020-08" db="EMBL/GenBank/DDBJ databases">
        <title>Genome sequencing and assembly of the red palm weevil Rhynchophorus ferrugineus.</title>
        <authorList>
            <person name="Dias G.B."/>
            <person name="Bergman C.M."/>
            <person name="Manee M."/>
        </authorList>
    </citation>
    <scope>NUCLEOTIDE SEQUENCE</scope>
    <source>
        <strain evidence="2">AA-2017</strain>
        <tissue evidence="2">Whole larva</tissue>
    </source>
</reference>
<comment type="caution">
    <text evidence="2">The sequence shown here is derived from an EMBL/GenBank/DDBJ whole genome shotgun (WGS) entry which is preliminary data.</text>
</comment>
<dbReference type="AlphaFoldDB" id="A0A834IA83"/>
<evidence type="ECO:0000256" key="1">
    <source>
        <dbReference type="SAM" id="MobiDB-lite"/>
    </source>
</evidence>
<gene>
    <name evidence="2" type="ORF">GWI33_009706</name>
</gene>
<keyword evidence="3" id="KW-1185">Reference proteome</keyword>
<dbReference type="OrthoDB" id="10596294at2759"/>
<accession>A0A834IA83</accession>